<dbReference type="STRING" id="452589.G9NI30"/>
<dbReference type="HOGENOM" id="CLU_480629_0_0_1"/>
<comment type="caution">
    <text evidence="2">The sequence shown here is derived from an EMBL/GenBank/DDBJ whole genome shotgun (WGS) entry which is preliminary data.</text>
</comment>
<reference evidence="2 3" key="1">
    <citation type="journal article" date="2011" name="Genome Biol.">
        <title>Comparative genome sequence analysis underscores mycoparasitism as the ancestral life style of Trichoderma.</title>
        <authorList>
            <person name="Kubicek C.P."/>
            <person name="Herrera-Estrella A."/>
            <person name="Seidl-Seiboth V."/>
            <person name="Martinez D.A."/>
            <person name="Druzhinina I.S."/>
            <person name="Thon M."/>
            <person name="Zeilinger S."/>
            <person name="Casas-Flores S."/>
            <person name="Horwitz B.A."/>
            <person name="Mukherjee P.K."/>
            <person name="Mukherjee M."/>
            <person name="Kredics L."/>
            <person name="Alcaraz L.D."/>
            <person name="Aerts A."/>
            <person name="Antal Z."/>
            <person name="Atanasova L."/>
            <person name="Cervantes-Badillo M.G."/>
            <person name="Challacombe J."/>
            <person name="Chertkov O."/>
            <person name="McCluskey K."/>
            <person name="Coulpier F."/>
            <person name="Deshpande N."/>
            <person name="von Doehren H."/>
            <person name="Ebbole D.J."/>
            <person name="Esquivel-Naranjo E.U."/>
            <person name="Fekete E."/>
            <person name="Flipphi M."/>
            <person name="Glaser F."/>
            <person name="Gomez-Rodriguez E.Y."/>
            <person name="Gruber S."/>
            <person name="Han C."/>
            <person name="Henrissat B."/>
            <person name="Hermosa R."/>
            <person name="Hernandez-Onate M."/>
            <person name="Karaffa L."/>
            <person name="Kosti I."/>
            <person name="Le Crom S."/>
            <person name="Lindquist E."/>
            <person name="Lucas S."/>
            <person name="Luebeck M."/>
            <person name="Luebeck P.S."/>
            <person name="Margeot A."/>
            <person name="Metz B."/>
            <person name="Misra M."/>
            <person name="Nevalainen H."/>
            <person name="Omann M."/>
            <person name="Packer N."/>
            <person name="Perrone G."/>
            <person name="Uresti-Rivera E.E."/>
            <person name="Salamov A."/>
            <person name="Schmoll M."/>
            <person name="Seiboth B."/>
            <person name="Shapiro H."/>
            <person name="Sukno S."/>
            <person name="Tamayo-Ramos J.A."/>
            <person name="Tisch D."/>
            <person name="Wiest A."/>
            <person name="Wilkinson H.H."/>
            <person name="Zhang M."/>
            <person name="Coutinho P.M."/>
            <person name="Kenerley C.M."/>
            <person name="Monte E."/>
            <person name="Baker S.E."/>
            <person name="Grigoriev I.V."/>
        </authorList>
    </citation>
    <scope>NUCLEOTIDE SEQUENCE [LARGE SCALE GENOMIC DNA]</scope>
    <source>
        <strain evidence="3">ATCC 20476 / IMI 206040</strain>
    </source>
</reference>
<evidence type="ECO:0000313" key="3">
    <source>
        <dbReference type="Proteomes" id="UP000005426"/>
    </source>
</evidence>
<accession>G9NI30</accession>
<dbReference type="eggNOG" id="ENOG502SNV5">
    <property type="taxonomic scope" value="Eukaryota"/>
</dbReference>
<dbReference type="Proteomes" id="UP000005426">
    <property type="component" value="Unassembled WGS sequence"/>
</dbReference>
<proteinExistence type="predicted"/>
<name>G9NI30_HYPAI</name>
<feature type="compositionally biased region" description="Acidic residues" evidence="1">
    <location>
        <begin position="466"/>
        <end position="482"/>
    </location>
</feature>
<evidence type="ECO:0008006" key="4">
    <source>
        <dbReference type="Google" id="ProtNLM"/>
    </source>
</evidence>
<feature type="region of interest" description="Disordered" evidence="1">
    <location>
        <begin position="462"/>
        <end position="505"/>
    </location>
</feature>
<keyword evidence="3" id="KW-1185">Reference proteome</keyword>
<evidence type="ECO:0000313" key="2">
    <source>
        <dbReference type="EMBL" id="EHK49446.1"/>
    </source>
</evidence>
<feature type="compositionally biased region" description="Polar residues" evidence="1">
    <location>
        <begin position="336"/>
        <end position="347"/>
    </location>
</feature>
<evidence type="ECO:0000256" key="1">
    <source>
        <dbReference type="SAM" id="MobiDB-lite"/>
    </source>
</evidence>
<organism evidence="2 3">
    <name type="scientific">Hypocrea atroviridis (strain ATCC 20476 / IMI 206040)</name>
    <name type="common">Trichoderma atroviride</name>
    <dbReference type="NCBI Taxonomy" id="452589"/>
    <lineage>
        <taxon>Eukaryota</taxon>
        <taxon>Fungi</taxon>
        <taxon>Dikarya</taxon>
        <taxon>Ascomycota</taxon>
        <taxon>Pezizomycotina</taxon>
        <taxon>Sordariomycetes</taxon>
        <taxon>Hypocreomycetidae</taxon>
        <taxon>Hypocreales</taxon>
        <taxon>Hypocreaceae</taxon>
        <taxon>Trichoderma</taxon>
    </lineage>
</organism>
<dbReference type="OrthoDB" id="5419315at2759"/>
<feature type="compositionally biased region" description="Low complexity" evidence="1">
    <location>
        <begin position="493"/>
        <end position="505"/>
    </location>
</feature>
<dbReference type="AlphaFoldDB" id="G9NI30"/>
<protein>
    <recommendedName>
        <fullName evidence="4">Transcription factor domain-containing protein</fullName>
    </recommendedName>
</protein>
<sequence length="567" mass="63482">MVAANASSDISAATNRSLIGPNMRLRTTLSNAVSDPMGLDLFEVLPIPMPFESMKLLHHGRCIWYTYDIRKWAKVVAKNPNASLAGLVTHNAATFRSFLLIAGIHHVWAGGSLQAIEETMLHHKLESIRIVNGMIGDPVLSQSDTCISAMVGLAMVEAALGDTKAAEAHLKALARLYDDHHPEGDRHRLFGLIERLVLLAASLVAASKDGNDDESHYFVNEPRENPERAYHFTRPTRPVFSAVPFLSLHLSPFYYSTPPDLEACNADAECEIIATTLRRLSRFDPNQRAQRGEEENTTSSSQQKARDILREDAESYTVSLLFKPARPTRDDRSDHSQSQTRNPRPSSQLQEEDLEELEDADDQFVSFLEHPFANLPSAIFPSTSRAWACAAYLYLHLIVDCLPQQQHHAQEPVHIDKYLWRWLISSLRQDLDHTEEAMRIGAHSSELWLWKTMLGAYAMAKNPQETSDEASSDGEDESDDENPPTTTMVTSPGARSSGRSSRASSSSDIADMQWFTSKIRLWSSVIHTTSWDGAKKALSRIAWPEKFYDDDRLAGLWDEAMESANPE</sequence>
<dbReference type="EMBL" id="ABDG02000016">
    <property type="protein sequence ID" value="EHK49446.1"/>
    <property type="molecule type" value="Genomic_DNA"/>
</dbReference>
<dbReference type="OMA" id="ECEIIAT"/>
<feature type="region of interest" description="Disordered" evidence="1">
    <location>
        <begin position="320"/>
        <end position="355"/>
    </location>
</feature>
<feature type="region of interest" description="Disordered" evidence="1">
    <location>
        <begin position="283"/>
        <end position="306"/>
    </location>
</feature>
<gene>
    <name evidence="2" type="ORF">TRIATDRAFT_270635</name>
</gene>